<accession>A0A5E4NFI6</accession>
<name>A0A5E4NFI6_9HEMI</name>
<keyword evidence="3" id="KW-1185">Reference proteome</keyword>
<organism evidence="2 3">
    <name type="scientific">Cinara cedri</name>
    <dbReference type="NCBI Taxonomy" id="506608"/>
    <lineage>
        <taxon>Eukaryota</taxon>
        <taxon>Metazoa</taxon>
        <taxon>Ecdysozoa</taxon>
        <taxon>Arthropoda</taxon>
        <taxon>Hexapoda</taxon>
        <taxon>Insecta</taxon>
        <taxon>Pterygota</taxon>
        <taxon>Neoptera</taxon>
        <taxon>Paraneoptera</taxon>
        <taxon>Hemiptera</taxon>
        <taxon>Sternorrhyncha</taxon>
        <taxon>Aphidomorpha</taxon>
        <taxon>Aphidoidea</taxon>
        <taxon>Aphididae</taxon>
        <taxon>Lachninae</taxon>
        <taxon>Cinara</taxon>
    </lineage>
</organism>
<sequence length="515" mass="60566">MDLLRNLLRNTVGKNTETEEMLTVNCKELAMEIHDIIEQKNNLVLQLKEQLNEKCNIITEYDELRKKLKCEIDSAYKKYEEIKLTNKNTDDKCINVTKDKEILQRKILCMEKILAKKDVEIAQTKLDNTELTREIIKLQSETKSMKYTCDELSEKLKDRNEKLVEQTKINDERNYVIKELETKAKCQEELSKIKIFNIECESNRREDELREKYNECGELKDQLKVLNITYADLLSQFTDLNDKLKIKTNENVNLACKIEQNTCVINDLKCRVTCEEDSLKTKDSEILQLKREYTQHENEMRENYESQYNELHSKLKDLNEKHSRLCVQFTDLKEEMEKKDDENRNLATQIDERNKKIINNESAIKCLENKFTVAEEALKSKDSEIVRMRREHTQRMNESDKRYEHQYREFQRESKDIKNKTDNEKSLCNVLNAGSKMKNNGTGNPAVKLDEVNRGRAGKKAVRGLSSKLLRDMGFELDKKVFGSCTPSGSSGSMMDFNFEAKICTASRMYERRYK</sequence>
<dbReference type="EMBL" id="CABPRJ010001931">
    <property type="protein sequence ID" value="VVC41922.1"/>
    <property type="molecule type" value="Genomic_DNA"/>
</dbReference>
<gene>
    <name evidence="2" type="ORF">CINCED_3A020465</name>
</gene>
<reference evidence="2 3" key="1">
    <citation type="submission" date="2019-08" db="EMBL/GenBank/DDBJ databases">
        <authorList>
            <person name="Alioto T."/>
            <person name="Alioto T."/>
            <person name="Gomez Garrido J."/>
        </authorList>
    </citation>
    <scope>NUCLEOTIDE SEQUENCE [LARGE SCALE GENOMIC DNA]</scope>
</reference>
<dbReference type="Proteomes" id="UP000325440">
    <property type="component" value="Unassembled WGS sequence"/>
</dbReference>
<feature type="coiled-coil region" evidence="1">
    <location>
        <begin position="279"/>
        <end position="384"/>
    </location>
</feature>
<feature type="coiled-coil region" evidence="1">
    <location>
        <begin position="33"/>
        <end position="85"/>
    </location>
</feature>
<evidence type="ECO:0000313" key="2">
    <source>
        <dbReference type="EMBL" id="VVC41922.1"/>
    </source>
</evidence>
<evidence type="ECO:0000313" key="3">
    <source>
        <dbReference type="Proteomes" id="UP000325440"/>
    </source>
</evidence>
<dbReference type="AlphaFoldDB" id="A0A5E4NFI6"/>
<evidence type="ECO:0000256" key="1">
    <source>
        <dbReference type="SAM" id="Coils"/>
    </source>
</evidence>
<keyword evidence="1" id="KW-0175">Coiled coil</keyword>
<proteinExistence type="predicted"/>
<protein>
    <submittedName>
        <fullName evidence="2">Uncharacterized protein</fullName>
    </submittedName>
</protein>